<dbReference type="Gene3D" id="3.30.460.10">
    <property type="entry name" value="Beta Polymerase, domain 2"/>
    <property type="match status" value="1"/>
</dbReference>
<dbReference type="Pfam" id="PF04229">
    <property type="entry name" value="GrpB"/>
    <property type="match status" value="1"/>
</dbReference>
<dbReference type="Proteomes" id="UP001210231">
    <property type="component" value="Unassembled WGS sequence"/>
</dbReference>
<dbReference type="EMBL" id="JAQGEF010000025">
    <property type="protein sequence ID" value="MDA3616246.1"/>
    <property type="molecule type" value="Genomic_DNA"/>
</dbReference>
<sequence length="199" mass="23458">MKLPFQAYNPTWETQFEIIKNELQIELALLQPQVEHIGSTSVKGLSAKPVIDVLIGVNNEIELDKVPLLLAGKDYVYYEKYNEDMPYRRFFLKLTDTAAQLGFPGTIHIGEEIPDQLHDHDFRIAHIHVMVLHSRHWLRHIAFRDYLRTHPEVVKEYQALKEHLVKQEWQDGNDYNDAKDAFVKREEQNAVNWYQHNKA</sequence>
<dbReference type="RefSeq" id="WP_407032576.1">
    <property type="nucleotide sequence ID" value="NZ_JAQGEF010000025.1"/>
</dbReference>
<proteinExistence type="predicted"/>
<reference evidence="1 2" key="1">
    <citation type="submission" date="2022-12" db="EMBL/GenBank/DDBJ databases">
        <title>Chitinophagaceae gen. sp. nov., a new member of the family Chitinophagaceae, isolated from soil in a chemical factory.</title>
        <authorList>
            <person name="Ke Z."/>
        </authorList>
    </citation>
    <scope>NUCLEOTIDE SEQUENCE [LARGE SCALE GENOMIC DNA]</scope>
    <source>
        <strain evidence="1 2">LY-5</strain>
    </source>
</reference>
<accession>A0ABT4UN23</accession>
<dbReference type="SUPFAM" id="SSF81301">
    <property type="entry name" value="Nucleotidyltransferase"/>
    <property type="match status" value="1"/>
</dbReference>
<dbReference type="PANTHER" id="PTHR34822:SF1">
    <property type="entry name" value="GRPB FAMILY PROTEIN"/>
    <property type="match status" value="1"/>
</dbReference>
<organism evidence="1 2">
    <name type="scientific">Polluticaenibacter yanchengensis</name>
    <dbReference type="NCBI Taxonomy" id="3014562"/>
    <lineage>
        <taxon>Bacteria</taxon>
        <taxon>Pseudomonadati</taxon>
        <taxon>Bacteroidota</taxon>
        <taxon>Chitinophagia</taxon>
        <taxon>Chitinophagales</taxon>
        <taxon>Chitinophagaceae</taxon>
        <taxon>Polluticaenibacter</taxon>
    </lineage>
</organism>
<protein>
    <submittedName>
        <fullName evidence="1">GrpB family protein</fullName>
    </submittedName>
</protein>
<dbReference type="PANTHER" id="PTHR34822">
    <property type="entry name" value="GRPB DOMAIN PROTEIN (AFU_ORTHOLOGUE AFUA_1G01530)"/>
    <property type="match status" value="1"/>
</dbReference>
<dbReference type="InterPro" id="IPR043519">
    <property type="entry name" value="NT_sf"/>
</dbReference>
<evidence type="ECO:0000313" key="2">
    <source>
        <dbReference type="Proteomes" id="UP001210231"/>
    </source>
</evidence>
<dbReference type="InterPro" id="IPR007344">
    <property type="entry name" value="GrpB/CoaE"/>
</dbReference>
<name>A0ABT4UN23_9BACT</name>
<comment type="caution">
    <text evidence="1">The sequence shown here is derived from an EMBL/GenBank/DDBJ whole genome shotgun (WGS) entry which is preliminary data.</text>
</comment>
<gene>
    <name evidence="1" type="ORF">O3P16_15625</name>
</gene>
<keyword evidence="2" id="KW-1185">Reference proteome</keyword>
<evidence type="ECO:0000313" key="1">
    <source>
        <dbReference type="EMBL" id="MDA3616246.1"/>
    </source>
</evidence>